<keyword evidence="7" id="KW-1185">Reference proteome</keyword>
<evidence type="ECO:0008006" key="8">
    <source>
        <dbReference type="Google" id="ProtNLM"/>
    </source>
</evidence>
<dbReference type="InterPro" id="IPR050360">
    <property type="entry name" value="MFS_Sugar_Transporters"/>
</dbReference>
<proteinExistence type="predicted"/>
<dbReference type="GeneID" id="37205405"/>
<evidence type="ECO:0000256" key="2">
    <source>
        <dbReference type="ARBA" id="ARBA00022692"/>
    </source>
</evidence>
<dbReference type="GO" id="GO:0005351">
    <property type="term" value="F:carbohydrate:proton symporter activity"/>
    <property type="evidence" value="ECO:0007669"/>
    <property type="project" value="TreeGrafter"/>
</dbReference>
<reference evidence="6 7" key="1">
    <citation type="submission" date="2018-02" db="EMBL/GenBank/DDBJ databases">
        <title>The genomes of Aspergillus section Nigri reveals drivers in fungal speciation.</title>
        <authorList>
            <consortium name="DOE Joint Genome Institute"/>
            <person name="Vesth T.C."/>
            <person name="Nybo J."/>
            <person name="Theobald S."/>
            <person name="Brandl J."/>
            <person name="Frisvad J.C."/>
            <person name="Nielsen K.F."/>
            <person name="Lyhne E.K."/>
            <person name="Kogle M.E."/>
            <person name="Kuo A."/>
            <person name="Riley R."/>
            <person name="Clum A."/>
            <person name="Nolan M."/>
            <person name="Lipzen A."/>
            <person name="Salamov A."/>
            <person name="Henrissat B."/>
            <person name="Wiebenga A."/>
            <person name="De vries R.P."/>
            <person name="Grigoriev I.V."/>
            <person name="Mortensen U.H."/>
            <person name="Andersen M.R."/>
            <person name="Baker S.E."/>
        </authorList>
    </citation>
    <scope>NUCLEOTIDE SEQUENCE [LARGE SCALE GENOMIC DNA]</scope>
    <source>
        <strain evidence="6 7">CBS 101889</strain>
    </source>
</reference>
<dbReference type="VEuPathDB" id="FungiDB:BO97DRAFT_87636"/>
<evidence type="ECO:0000313" key="6">
    <source>
        <dbReference type="EMBL" id="RAL11869.1"/>
    </source>
</evidence>
<sequence>MLRFGDEDGGANKHVYGDRAVSFFFVYYVFFGLSFQGIRWLLPVELNSLSMRTKGAALGTATNSTNFMVVEITPVGIQNLRGKFYITSTVFNFAFVPIVYLFYPETANRSLEDIDRFMQESNGVFVHNVPEATGVERPLRFVALENERLQLGATIAEGKMGAGQMEHKETV</sequence>
<dbReference type="GO" id="GO:0016020">
    <property type="term" value="C:membrane"/>
    <property type="evidence" value="ECO:0007669"/>
    <property type="project" value="UniProtKB-SubCell"/>
</dbReference>
<feature type="transmembrane region" description="Helical" evidence="5">
    <location>
        <begin position="20"/>
        <end position="42"/>
    </location>
</feature>
<dbReference type="Gene3D" id="1.20.1250.20">
    <property type="entry name" value="MFS general substrate transporter like domains"/>
    <property type="match status" value="1"/>
</dbReference>
<dbReference type="RefSeq" id="XP_025551023.1">
    <property type="nucleotide sequence ID" value="XM_025701116.1"/>
</dbReference>
<dbReference type="InterPro" id="IPR005828">
    <property type="entry name" value="MFS_sugar_transport-like"/>
</dbReference>
<dbReference type="EMBL" id="KZ824286">
    <property type="protein sequence ID" value="RAL11869.1"/>
    <property type="molecule type" value="Genomic_DNA"/>
</dbReference>
<evidence type="ECO:0000256" key="3">
    <source>
        <dbReference type="ARBA" id="ARBA00022989"/>
    </source>
</evidence>
<keyword evidence="2 5" id="KW-0812">Transmembrane</keyword>
<evidence type="ECO:0000313" key="7">
    <source>
        <dbReference type="Proteomes" id="UP000248961"/>
    </source>
</evidence>
<dbReference type="OrthoDB" id="6339427at2759"/>
<evidence type="ECO:0000256" key="1">
    <source>
        <dbReference type="ARBA" id="ARBA00004141"/>
    </source>
</evidence>
<accession>A0A395HWG8</accession>
<dbReference type="Proteomes" id="UP000248961">
    <property type="component" value="Unassembled WGS sequence"/>
</dbReference>
<name>A0A395HWG8_ASPHC</name>
<dbReference type="AlphaFoldDB" id="A0A395HWG8"/>
<dbReference type="STRING" id="1450537.A0A395HWG8"/>
<dbReference type="Pfam" id="PF00083">
    <property type="entry name" value="Sugar_tr"/>
    <property type="match status" value="1"/>
</dbReference>
<dbReference type="InterPro" id="IPR036259">
    <property type="entry name" value="MFS_trans_sf"/>
</dbReference>
<gene>
    <name evidence="6" type="ORF">BO97DRAFT_87636</name>
</gene>
<keyword evidence="3 5" id="KW-1133">Transmembrane helix</keyword>
<organism evidence="6 7">
    <name type="scientific">Aspergillus homomorphus (strain CBS 101889)</name>
    <dbReference type="NCBI Taxonomy" id="1450537"/>
    <lineage>
        <taxon>Eukaryota</taxon>
        <taxon>Fungi</taxon>
        <taxon>Dikarya</taxon>
        <taxon>Ascomycota</taxon>
        <taxon>Pezizomycotina</taxon>
        <taxon>Eurotiomycetes</taxon>
        <taxon>Eurotiomycetidae</taxon>
        <taxon>Eurotiales</taxon>
        <taxon>Aspergillaceae</taxon>
        <taxon>Aspergillus</taxon>
        <taxon>Aspergillus subgen. Circumdati</taxon>
    </lineage>
</organism>
<keyword evidence="4 5" id="KW-0472">Membrane</keyword>
<evidence type="ECO:0000256" key="5">
    <source>
        <dbReference type="SAM" id="Phobius"/>
    </source>
</evidence>
<dbReference type="PANTHER" id="PTHR48022">
    <property type="entry name" value="PLASTIDIC GLUCOSE TRANSPORTER 4"/>
    <property type="match status" value="1"/>
</dbReference>
<comment type="subcellular location">
    <subcellularLocation>
        <location evidence="1">Membrane</location>
        <topology evidence="1">Multi-pass membrane protein</topology>
    </subcellularLocation>
</comment>
<feature type="transmembrane region" description="Helical" evidence="5">
    <location>
        <begin position="84"/>
        <end position="103"/>
    </location>
</feature>
<protein>
    <recommendedName>
        <fullName evidence="8">General substrate transporter</fullName>
    </recommendedName>
</protein>
<dbReference type="PANTHER" id="PTHR48022:SF26">
    <property type="entry name" value="MAJOR FACILITATOR SUPERFAMILY (MFS) PROFILE DOMAIN-CONTAINING PROTEIN-RELATED"/>
    <property type="match status" value="1"/>
</dbReference>
<evidence type="ECO:0000256" key="4">
    <source>
        <dbReference type="ARBA" id="ARBA00023136"/>
    </source>
</evidence>